<dbReference type="PROSITE" id="PS51103">
    <property type="entry name" value="PTS_EIIC_TYPE_1"/>
    <property type="match status" value="1"/>
</dbReference>
<feature type="transmembrane region" description="Helical" evidence="12">
    <location>
        <begin position="271"/>
        <end position="292"/>
    </location>
</feature>
<dbReference type="Gene3D" id="3.30.1360.60">
    <property type="entry name" value="Glucose permease domain IIB"/>
    <property type="match status" value="1"/>
</dbReference>
<dbReference type="GO" id="GO:0009401">
    <property type="term" value="P:phosphoenolpyruvate-dependent sugar phosphotransferase system"/>
    <property type="evidence" value="ECO:0007669"/>
    <property type="project" value="UniProtKB-KW"/>
</dbReference>
<evidence type="ECO:0000256" key="5">
    <source>
        <dbReference type="ARBA" id="ARBA00022679"/>
    </source>
</evidence>
<protein>
    <submittedName>
        <fullName evidence="15">PTS sugar transporter</fullName>
    </submittedName>
</protein>
<keyword evidence="5" id="KW-0808">Transferase</keyword>
<dbReference type="PROSITE" id="PS51098">
    <property type="entry name" value="PTS_EIIB_TYPE_1"/>
    <property type="match status" value="1"/>
</dbReference>
<proteinExistence type="predicted"/>
<dbReference type="GO" id="GO:0005886">
    <property type="term" value="C:plasma membrane"/>
    <property type="evidence" value="ECO:0007669"/>
    <property type="project" value="UniProtKB-SubCell"/>
</dbReference>
<evidence type="ECO:0000259" key="14">
    <source>
        <dbReference type="PROSITE" id="PS51103"/>
    </source>
</evidence>
<keyword evidence="2" id="KW-0813">Transport</keyword>
<dbReference type="EMBL" id="CP023434">
    <property type="protein sequence ID" value="AXY24998.1"/>
    <property type="molecule type" value="Genomic_DNA"/>
</dbReference>
<dbReference type="InterPro" id="IPR013013">
    <property type="entry name" value="PTS_EIIC_1"/>
</dbReference>
<dbReference type="GO" id="GO:0090589">
    <property type="term" value="F:protein-phosphocysteine-trehalose phosphotransferase system transporter activity"/>
    <property type="evidence" value="ECO:0007669"/>
    <property type="project" value="TreeGrafter"/>
</dbReference>
<dbReference type="SUPFAM" id="SSF55604">
    <property type="entry name" value="Glucose permease domain IIB"/>
    <property type="match status" value="1"/>
</dbReference>
<dbReference type="PANTHER" id="PTHR30175:SF1">
    <property type="entry name" value="PTS SYSTEM ARBUTIN-, CELLOBIOSE-, AND SALICIN-SPECIFIC EIIBC COMPONENT-RELATED"/>
    <property type="match status" value="1"/>
</dbReference>
<keyword evidence="6" id="KW-0598">Phosphotransferase system</keyword>
<feature type="active site" description="Phosphocysteine intermediate; for EIIB activity" evidence="11">
    <location>
        <position position="26"/>
    </location>
</feature>
<feature type="transmembrane region" description="Helical" evidence="12">
    <location>
        <begin position="113"/>
        <end position="134"/>
    </location>
</feature>
<keyword evidence="8" id="KW-0418">Kinase</keyword>
<feature type="transmembrane region" description="Helical" evidence="12">
    <location>
        <begin position="346"/>
        <end position="367"/>
    </location>
</feature>
<name>A0A347WIU1_9LACT</name>
<evidence type="ECO:0000256" key="6">
    <source>
        <dbReference type="ARBA" id="ARBA00022683"/>
    </source>
</evidence>
<dbReference type="Pfam" id="PF00367">
    <property type="entry name" value="PTS_EIIB"/>
    <property type="match status" value="1"/>
</dbReference>
<dbReference type="RefSeq" id="WP_118989919.1">
    <property type="nucleotide sequence ID" value="NZ_CP023434.1"/>
</dbReference>
<evidence type="ECO:0000256" key="9">
    <source>
        <dbReference type="ARBA" id="ARBA00022989"/>
    </source>
</evidence>
<dbReference type="InterPro" id="IPR003352">
    <property type="entry name" value="PTS_EIIC"/>
</dbReference>
<dbReference type="GO" id="GO:0016301">
    <property type="term" value="F:kinase activity"/>
    <property type="evidence" value="ECO:0007669"/>
    <property type="project" value="UniProtKB-KW"/>
</dbReference>
<dbReference type="InterPro" id="IPR050558">
    <property type="entry name" value="PTS_Sugar-Specific_Components"/>
</dbReference>
<keyword evidence="16" id="KW-1185">Reference proteome</keyword>
<accession>A0A347WIU1</accession>
<evidence type="ECO:0000256" key="7">
    <source>
        <dbReference type="ARBA" id="ARBA00022692"/>
    </source>
</evidence>
<comment type="subcellular location">
    <subcellularLocation>
        <location evidence="1">Cell membrane</location>
        <topology evidence="1">Multi-pass membrane protein</topology>
    </subcellularLocation>
</comment>
<evidence type="ECO:0000313" key="15">
    <source>
        <dbReference type="EMBL" id="AXY24998.1"/>
    </source>
</evidence>
<feature type="transmembrane region" description="Helical" evidence="12">
    <location>
        <begin position="223"/>
        <end position="250"/>
    </location>
</feature>
<keyword evidence="9 12" id="KW-1133">Transmembrane helix</keyword>
<keyword evidence="7 12" id="KW-0812">Transmembrane</keyword>
<keyword evidence="10 12" id="KW-0472">Membrane</keyword>
<keyword evidence="4 15" id="KW-0762">Sugar transport</keyword>
<feature type="transmembrane region" description="Helical" evidence="12">
    <location>
        <begin position="154"/>
        <end position="173"/>
    </location>
</feature>
<dbReference type="GO" id="GO:0008982">
    <property type="term" value="F:protein-N(PI)-phosphohistidine-sugar phosphotransferase activity"/>
    <property type="evidence" value="ECO:0007669"/>
    <property type="project" value="InterPro"/>
</dbReference>
<dbReference type="PANTHER" id="PTHR30175">
    <property type="entry name" value="PHOSPHOTRANSFERASE SYSTEM TRANSPORT PROTEIN"/>
    <property type="match status" value="1"/>
</dbReference>
<dbReference type="InterPro" id="IPR001996">
    <property type="entry name" value="PTS_IIB_1"/>
</dbReference>
<reference evidence="15 16" key="1">
    <citation type="submission" date="2017-09" db="EMBL/GenBank/DDBJ databases">
        <title>Complete genome sequence of Oxytococcus suis strain ZY16052.</title>
        <authorList>
            <person name="Li F."/>
        </authorList>
    </citation>
    <scope>NUCLEOTIDE SEQUENCE [LARGE SCALE GENOMIC DNA]</scope>
    <source>
        <strain evidence="15 16">ZY16052</strain>
    </source>
</reference>
<dbReference type="CDD" id="cd00212">
    <property type="entry name" value="PTS_IIB_glc"/>
    <property type="match status" value="1"/>
</dbReference>
<feature type="transmembrane region" description="Helical" evidence="12">
    <location>
        <begin position="404"/>
        <end position="429"/>
    </location>
</feature>
<dbReference type="InterPro" id="IPR036878">
    <property type="entry name" value="Glu_permease_IIB"/>
</dbReference>
<dbReference type="OrthoDB" id="9769191at2"/>
<evidence type="ECO:0000256" key="8">
    <source>
        <dbReference type="ARBA" id="ARBA00022777"/>
    </source>
</evidence>
<feature type="transmembrane region" description="Helical" evidence="12">
    <location>
        <begin position="312"/>
        <end position="334"/>
    </location>
</feature>
<dbReference type="InterPro" id="IPR018113">
    <property type="entry name" value="PTrfase_EIIB_Cys"/>
</dbReference>
<evidence type="ECO:0000256" key="1">
    <source>
        <dbReference type="ARBA" id="ARBA00004651"/>
    </source>
</evidence>
<dbReference type="PROSITE" id="PS01035">
    <property type="entry name" value="PTS_EIIB_TYPE_1_CYS"/>
    <property type="match status" value="1"/>
</dbReference>
<gene>
    <name evidence="15" type="ORF">CL176_02575</name>
</gene>
<evidence type="ECO:0000256" key="10">
    <source>
        <dbReference type="ARBA" id="ARBA00023136"/>
    </source>
</evidence>
<keyword evidence="3" id="KW-1003">Cell membrane</keyword>
<evidence type="ECO:0000259" key="13">
    <source>
        <dbReference type="PROSITE" id="PS51098"/>
    </source>
</evidence>
<evidence type="ECO:0000256" key="11">
    <source>
        <dbReference type="PROSITE-ProRule" id="PRU00421"/>
    </source>
</evidence>
<feature type="domain" description="PTS EIIC type-1" evidence="14">
    <location>
        <begin position="115"/>
        <end position="483"/>
    </location>
</feature>
<evidence type="ECO:0000256" key="3">
    <source>
        <dbReference type="ARBA" id="ARBA00022475"/>
    </source>
</evidence>
<feature type="transmembrane region" description="Helical" evidence="12">
    <location>
        <begin position="379"/>
        <end position="397"/>
    </location>
</feature>
<dbReference type="AlphaFoldDB" id="A0A347WIU1"/>
<dbReference type="Pfam" id="PF02378">
    <property type="entry name" value="PTS_EIIC"/>
    <property type="match status" value="1"/>
</dbReference>
<evidence type="ECO:0000256" key="2">
    <source>
        <dbReference type="ARBA" id="ARBA00022448"/>
    </source>
</evidence>
<dbReference type="GO" id="GO:0015771">
    <property type="term" value="P:trehalose transport"/>
    <property type="evidence" value="ECO:0007669"/>
    <property type="project" value="TreeGrafter"/>
</dbReference>
<evidence type="ECO:0000256" key="12">
    <source>
        <dbReference type="SAM" id="Phobius"/>
    </source>
</evidence>
<dbReference type="Proteomes" id="UP000263232">
    <property type="component" value="Chromosome"/>
</dbReference>
<dbReference type="KEGG" id="abae:CL176_02575"/>
<feature type="transmembrane region" description="Helical" evidence="12">
    <location>
        <begin position="185"/>
        <end position="203"/>
    </location>
</feature>
<feature type="transmembrane region" description="Helical" evidence="12">
    <location>
        <begin position="449"/>
        <end position="473"/>
    </location>
</feature>
<dbReference type="FunFam" id="3.30.1360.60:FF:000001">
    <property type="entry name" value="PTS system glucose-specific IIBC component PtsG"/>
    <property type="match status" value="1"/>
</dbReference>
<organism evidence="15 16">
    <name type="scientific">Suicoccus acidiformans</name>
    <dbReference type="NCBI Taxonomy" id="2036206"/>
    <lineage>
        <taxon>Bacteria</taxon>
        <taxon>Bacillati</taxon>
        <taxon>Bacillota</taxon>
        <taxon>Bacilli</taxon>
        <taxon>Lactobacillales</taxon>
        <taxon>Aerococcaceae</taxon>
        <taxon>Suicoccus</taxon>
    </lineage>
</organism>
<feature type="domain" description="PTS EIIB type-1" evidence="13">
    <location>
        <begin position="4"/>
        <end position="86"/>
    </location>
</feature>
<sequence length="483" mass="51718">MDYGKTAKRIVKGVGGADNIASVYHCVTRLRFTLKDNSKVDRSLIESTDGVMSVVDQGGQFQVVIGQTVGNVYEAMEAYLNENVATSDNESSKLKSASEVKDEMKDKKVSNSFLATISGIFTPILGVLTASGVLKGVLALLTATQLLSTESGTYILLDFIASAFLKFLPVVLGYTSMKRFGGDPFVGMTLGAALMFPTIPGLLEQAPLYTLFAGTPFQSDVHLTFLGVPIILMDYSGSVIPVIFTTWFATKFEKFFKKHVPDMFSLFGVPLLTLLSAGLLGFLIVGPVSQFVSNLLGLLMAKVFEVSGTLGGFLYGLLIQFAVIFGVHWGFVALSINNIATLGFDPVTITGLTSAFGQAGVVLVIMLKTKDKKLKQVAQGGFFSALFGVTEPAIYGVTLQNRRAFWLASVASAVGGAIMGFFGAKQYVYGTNGIFGWLQVINPETGFDASVWATIAACAISFVLAIVFMLAFGKVDEEAVRDK</sequence>
<evidence type="ECO:0000256" key="4">
    <source>
        <dbReference type="ARBA" id="ARBA00022597"/>
    </source>
</evidence>
<evidence type="ECO:0000313" key="16">
    <source>
        <dbReference type="Proteomes" id="UP000263232"/>
    </source>
</evidence>